<evidence type="ECO:0000313" key="12">
    <source>
        <dbReference type="Proteomes" id="UP001209535"/>
    </source>
</evidence>
<evidence type="ECO:0000256" key="1">
    <source>
        <dbReference type="ARBA" id="ARBA00004429"/>
    </source>
</evidence>
<feature type="transmembrane region" description="Helical" evidence="9">
    <location>
        <begin position="158"/>
        <end position="182"/>
    </location>
</feature>
<dbReference type="Gene3D" id="1.10.3720.10">
    <property type="entry name" value="MetI-like"/>
    <property type="match status" value="1"/>
</dbReference>
<dbReference type="RefSeq" id="WP_263336133.1">
    <property type="nucleotide sequence ID" value="NZ_JAOVQO010000009.1"/>
</dbReference>
<feature type="transmembrane region" description="Helical" evidence="9">
    <location>
        <begin position="99"/>
        <end position="121"/>
    </location>
</feature>
<comment type="caution">
    <text evidence="11">The sequence shown here is derived from an EMBL/GenBank/DDBJ whole genome shotgun (WGS) entry which is preliminary data.</text>
</comment>
<dbReference type="PROSITE" id="PS50928">
    <property type="entry name" value="ABC_TM1"/>
    <property type="match status" value="1"/>
</dbReference>
<evidence type="ECO:0000256" key="4">
    <source>
        <dbReference type="ARBA" id="ARBA00022475"/>
    </source>
</evidence>
<evidence type="ECO:0000313" key="11">
    <source>
        <dbReference type="EMBL" id="MCU9848617.1"/>
    </source>
</evidence>
<feature type="domain" description="ABC transmembrane type-1" evidence="10">
    <location>
        <begin position="20"/>
        <end position="221"/>
    </location>
</feature>
<dbReference type="EMBL" id="JAOVQO010000009">
    <property type="protein sequence ID" value="MCU9848617.1"/>
    <property type="molecule type" value="Genomic_DNA"/>
</dbReference>
<dbReference type="PANTHER" id="PTHR30133:SF2">
    <property type="entry name" value="ARGININE ABC TRANSPORTER PERMEASE PROTEIN ARTQ"/>
    <property type="match status" value="1"/>
</dbReference>
<feature type="transmembrane region" description="Helical" evidence="9">
    <location>
        <begin position="20"/>
        <end position="44"/>
    </location>
</feature>
<reference evidence="11 12" key="1">
    <citation type="submission" date="2022-10" db="EMBL/GenBank/DDBJ databases">
        <title>Defluviimonas sp. nov., isolated from ocean surface sediments.</title>
        <authorList>
            <person name="He W."/>
            <person name="Wang L."/>
            <person name="Zhang D.-F."/>
        </authorList>
    </citation>
    <scope>NUCLEOTIDE SEQUENCE [LARGE SCALE GENOMIC DNA]</scope>
    <source>
        <strain evidence="11 12">WL0024</strain>
    </source>
</reference>
<dbReference type="InterPro" id="IPR035906">
    <property type="entry name" value="MetI-like_sf"/>
</dbReference>
<dbReference type="Pfam" id="PF00528">
    <property type="entry name" value="BPD_transp_1"/>
    <property type="match status" value="1"/>
</dbReference>
<keyword evidence="8 9" id="KW-0472">Membrane</keyword>
<keyword evidence="4" id="KW-1003">Cell membrane</keyword>
<dbReference type="NCBIfam" id="TIGR01726">
    <property type="entry name" value="HEQRo_perm_3TM"/>
    <property type="match status" value="1"/>
</dbReference>
<keyword evidence="6 9" id="KW-0812">Transmembrane</keyword>
<evidence type="ECO:0000256" key="8">
    <source>
        <dbReference type="ARBA" id="ARBA00023136"/>
    </source>
</evidence>
<accession>A0ABT2X6I7</accession>
<comment type="subcellular location">
    <subcellularLocation>
        <location evidence="1">Cell inner membrane</location>
        <topology evidence="1">Multi-pass membrane protein</topology>
    </subcellularLocation>
    <subcellularLocation>
        <location evidence="9">Cell membrane</location>
        <topology evidence="9">Multi-pass membrane protein</topology>
    </subcellularLocation>
</comment>
<dbReference type="Proteomes" id="UP001209535">
    <property type="component" value="Unassembled WGS sequence"/>
</dbReference>
<feature type="transmembrane region" description="Helical" evidence="9">
    <location>
        <begin position="202"/>
        <end position="224"/>
    </location>
</feature>
<dbReference type="PANTHER" id="PTHR30133">
    <property type="entry name" value="CATIONIC AMINO ACID TRANSPORTER, MEMBRANE COMPONENT"/>
    <property type="match status" value="1"/>
</dbReference>
<keyword evidence="12" id="KW-1185">Reference proteome</keyword>
<keyword evidence="5" id="KW-0997">Cell inner membrane</keyword>
<sequence length="236" mass="25905">MFELFAYGDAGWGDEILRGLAITVQLAIVTLPVGLFLGFLAAFASLSGLRPLRALGFGYTTIMRGLPEILTLFVVYNGAGLLLNKGLRWWNPDAPPSDFSPFAAGVIALGMVFGAFAGEVLRGAFQSLDKGQVEAGRAIGMTDRQIFRRIQLPQLWRFALPGLGNLWINMLKDTALVSVIALDDLMRMTKVAVGVTKQPFTFYLLACLIYWAMCVLSEVVLAQMERRANRGIRRAV</sequence>
<name>A0ABT2X6I7_9RHOB</name>
<keyword evidence="3 9" id="KW-0813">Transport</keyword>
<evidence type="ECO:0000256" key="2">
    <source>
        <dbReference type="ARBA" id="ARBA00010072"/>
    </source>
</evidence>
<evidence type="ECO:0000259" key="10">
    <source>
        <dbReference type="PROSITE" id="PS50928"/>
    </source>
</evidence>
<evidence type="ECO:0000256" key="9">
    <source>
        <dbReference type="RuleBase" id="RU363032"/>
    </source>
</evidence>
<evidence type="ECO:0000256" key="6">
    <source>
        <dbReference type="ARBA" id="ARBA00022692"/>
    </source>
</evidence>
<gene>
    <name evidence="11" type="ORF">OEZ60_11405</name>
</gene>
<evidence type="ECO:0000256" key="7">
    <source>
        <dbReference type="ARBA" id="ARBA00022989"/>
    </source>
</evidence>
<proteinExistence type="inferred from homology"/>
<evidence type="ECO:0000256" key="5">
    <source>
        <dbReference type="ARBA" id="ARBA00022519"/>
    </source>
</evidence>
<dbReference type="InterPro" id="IPR010065">
    <property type="entry name" value="AA_ABC_transptr_permease_3TM"/>
</dbReference>
<keyword evidence="7 9" id="KW-1133">Transmembrane helix</keyword>
<feature type="transmembrane region" description="Helical" evidence="9">
    <location>
        <begin position="56"/>
        <end position="79"/>
    </location>
</feature>
<comment type="similarity">
    <text evidence="2">Belongs to the binding-protein-dependent transport system permease family. HisMQ subfamily.</text>
</comment>
<evidence type="ECO:0000256" key="3">
    <source>
        <dbReference type="ARBA" id="ARBA00022448"/>
    </source>
</evidence>
<dbReference type="InterPro" id="IPR000515">
    <property type="entry name" value="MetI-like"/>
</dbReference>
<protein>
    <submittedName>
        <fullName evidence="11">ABC transporter permease</fullName>
    </submittedName>
</protein>
<dbReference type="SUPFAM" id="SSF161098">
    <property type="entry name" value="MetI-like"/>
    <property type="match status" value="1"/>
</dbReference>
<dbReference type="CDD" id="cd06261">
    <property type="entry name" value="TM_PBP2"/>
    <property type="match status" value="1"/>
</dbReference>
<dbReference type="InterPro" id="IPR051613">
    <property type="entry name" value="ABC_transp_permease_HisMQ"/>
</dbReference>
<organism evidence="11 12">
    <name type="scientific">Albidovulum salinarum</name>
    <dbReference type="NCBI Taxonomy" id="2984153"/>
    <lineage>
        <taxon>Bacteria</taxon>
        <taxon>Pseudomonadati</taxon>
        <taxon>Pseudomonadota</taxon>
        <taxon>Alphaproteobacteria</taxon>
        <taxon>Rhodobacterales</taxon>
        <taxon>Paracoccaceae</taxon>
        <taxon>Albidovulum</taxon>
    </lineage>
</organism>